<evidence type="ECO:0008006" key="5">
    <source>
        <dbReference type="Google" id="ProtNLM"/>
    </source>
</evidence>
<dbReference type="PANTHER" id="PTHR46634">
    <property type="entry name" value="M REDUCTASE II SUBUNIT GAMMA, PUTATIVE (DUF3741)-RELATED"/>
    <property type="match status" value="1"/>
</dbReference>
<comment type="caution">
    <text evidence="3">The sequence shown here is derived from an EMBL/GenBank/DDBJ whole genome shotgun (WGS) entry which is preliminary data.</text>
</comment>
<feature type="domain" description="DUF4378" evidence="2">
    <location>
        <begin position="630"/>
        <end position="770"/>
    </location>
</feature>
<feature type="domain" description="DUF3741" evidence="1">
    <location>
        <begin position="143"/>
        <end position="187"/>
    </location>
</feature>
<dbReference type="AlphaFoldDB" id="A0A8X7U6J0"/>
<name>A0A8X7U6J0_BRACI</name>
<reference evidence="3 4" key="1">
    <citation type="submission" date="2020-02" db="EMBL/GenBank/DDBJ databases">
        <authorList>
            <person name="Ma Q."/>
            <person name="Huang Y."/>
            <person name="Song X."/>
            <person name="Pei D."/>
        </authorList>
    </citation>
    <scope>NUCLEOTIDE SEQUENCE [LARGE SCALE GENOMIC DNA]</scope>
    <source>
        <strain evidence="3">Sxm20200214</strain>
        <tissue evidence="3">Leaf</tissue>
    </source>
</reference>
<evidence type="ECO:0000313" key="4">
    <source>
        <dbReference type="Proteomes" id="UP000886595"/>
    </source>
</evidence>
<dbReference type="Pfam" id="PF12552">
    <property type="entry name" value="DUF3741"/>
    <property type="match status" value="1"/>
</dbReference>
<dbReference type="Pfam" id="PF14309">
    <property type="entry name" value="DUF4378"/>
    <property type="match status" value="1"/>
</dbReference>
<dbReference type="InterPro" id="IPR025486">
    <property type="entry name" value="DUF4378"/>
</dbReference>
<dbReference type="EMBL" id="JAAMPC010000014">
    <property type="protein sequence ID" value="KAG2267089.1"/>
    <property type="molecule type" value="Genomic_DNA"/>
</dbReference>
<dbReference type="PANTHER" id="PTHR46634:SF9">
    <property type="entry name" value="ADHESIN-LIKE PROTEIN, PUTATIVE (DUF3741)-RELATED"/>
    <property type="match status" value="1"/>
</dbReference>
<keyword evidence="4" id="KW-1185">Reference proteome</keyword>
<dbReference type="OrthoDB" id="1932693at2759"/>
<evidence type="ECO:0000313" key="3">
    <source>
        <dbReference type="EMBL" id="KAG2267089.1"/>
    </source>
</evidence>
<evidence type="ECO:0000259" key="2">
    <source>
        <dbReference type="Pfam" id="PF14309"/>
    </source>
</evidence>
<sequence>MVWWFLAAYWLSEFSDLGNWQRKLIMNKDWGIIGVVCYAIRSDLRKGKGTALSMRRLVPVEMSKEVEDRQSSSSNVVAKLMGLETTASPRSSSRSRSSSLDTHDARKFHGYEMWVSLPHKENLSRQGHCDGSVSDSKKLDLVRRKFMEAKRLVTDDKLHGSKEFQEALQVLSSNKDLFVELLQESNSFFSHDLSDFHPVFAHPDAKRITVLRPSKAQKCLVQDSRGKQVKKTQETGCTDAAQPTRIVVLKPSPGKGLDIKAITSSSPPSFFDEAGDDETRQVAKEITRQIRETFRGHCRNETLSSSSSYSVLSKGYLSDDGSLNRSTNEYPVGNSEIMSPSSRRSWDCGNRFETPFSSSSFRRVSFSPEPSVYREAKKRLSERWAMMSLNGDPQQQQRNLSRVSTALGDMLALSETRVPTICSEESNKAKQESRRSVSCIGSGLDQVESARDSTLNTFVRSNSVPEIRLNGGTSAPGTSKALAHRELTESRSLKSSWKVPSLFFFRNKKANKEKTDALSQLAKLTDALQRRSIFTTEGELTTPNENQDQPSPVSVLQHPLEEEYVGNPECSGSTKPWTSQGGKEMSLKCSLIDKSPPIGSIARVFSWEDEPYTDITKPGNGIKEDEDWYYFIKTLLKTSGFSGSDPLMTRWHSPDSPLEPSLRDRFANKEPIKRRNRRSNRKLVFDCVNAIITETTSTAARTGLTSGFDMVEHVWTEFKEWVVQDSNSLEGESLVREEVVGKMWSHNLQVEVNNLGIEIEVMLLEELVEEAVFDLTQ</sequence>
<dbReference type="Proteomes" id="UP000886595">
    <property type="component" value="Unassembled WGS sequence"/>
</dbReference>
<accession>A0A8X7U6J0</accession>
<evidence type="ECO:0000259" key="1">
    <source>
        <dbReference type="Pfam" id="PF12552"/>
    </source>
</evidence>
<organism evidence="3 4">
    <name type="scientific">Brassica carinata</name>
    <name type="common">Ethiopian mustard</name>
    <name type="synonym">Abyssinian cabbage</name>
    <dbReference type="NCBI Taxonomy" id="52824"/>
    <lineage>
        <taxon>Eukaryota</taxon>
        <taxon>Viridiplantae</taxon>
        <taxon>Streptophyta</taxon>
        <taxon>Embryophyta</taxon>
        <taxon>Tracheophyta</taxon>
        <taxon>Spermatophyta</taxon>
        <taxon>Magnoliopsida</taxon>
        <taxon>eudicotyledons</taxon>
        <taxon>Gunneridae</taxon>
        <taxon>Pentapetalae</taxon>
        <taxon>rosids</taxon>
        <taxon>malvids</taxon>
        <taxon>Brassicales</taxon>
        <taxon>Brassicaceae</taxon>
        <taxon>Brassiceae</taxon>
        <taxon>Brassica</taxon>
    </lineage>
</organism>
<dbReference type="InterPro" id="IPR022212">
    <property type="entry name" value="DUF3741"/>
</dbReference>
<proteinExistence type="predicted"/>
<gene>
    <name evidence="3" type="ORF">Bca52824_074168</name>
</gene>
<protein>
    <recommendedName>
        <fullName evidence="5">DUF4378 domain-containing protein</fullName>
    </recommendedName>
</protein>